<feature type="transmembrane region" description="Helical" evidence="8">
    <location>
        <begin position="239"/>
        <end position="260"/>
    </location>
</feature>
<feature type="non-terminal residue" evidence="10">
    <location>
        <position position="548"/>
    </location>
</feature>
<keyword evidence="6 8" id="KW-1133">Transmembrane helix</keyword>
<name>A0A1F8FW51_9BACT</name>
<proteinExistence type="predicted"/>
<evidence type="ECO:0000256" key="6">
    <source>
        <dbReference type="ARBA" id="ARBA00022989"/>
    </source>
</evidence>
<gene>
    <name evidence="10" type="ORF">A3C88_00695</name>
</gene>
<dbReference type="GO" id="GO:0009103">
    <property type="term" value="P:lipopolysaccharide biosynthetic process"/>
    <property type="evidence" value="ECO:0007669"/>
    <property type="project" value="UniProtKB-ARBA"/>
</dbReference>
<dbReference type="GO" id="GO:0016763">
    <property type="term" value="F:pentosyltransferase activity"/>
    <property type="evidence" value="ECO:0007669"/>
    <property type="project" value="TreeGrafter"/>
</dbReference>
<evidence type="ECO:0000256" key="5">
    <source>
        <dbReference type="ARBA" id="ARBA00022692"/>
    </source>
</evidence>
<feature type="transmembrane region" description="Helical" evidence="8">
    <location>
        <begin position="7"/>
        <end position="24"/>
    </location>
</feature>
<evidence type="ECO:0000256" key="2">
    <source>
        <dbReference type="ARBA" id="ARBA00022475"/>
    </source>
</evidence>
<dbReference type="STRING" id="1802685.A3C88_00695"/>
<sequence length="548" mass="62555">MTRHSSTAIGIIAAVVIIAVSSVWNDAPIVDEVPHIGAGYTYVKKGSLLFNPEHPPLPKDLAGLPLLTLDIDQTIYNRTYEGNWGSDVNGQWNFGRTLIFHSGVDATAMVHRAKLPMLFFFITSAWLVFHWARKRYSPSAGLLALFLFAFSPTVIAHSRLVTTDIPALWGVLVATYFFVRWLKDPGDGWRSRNFWLAALAFGFAQLAKFSLFLLWPYLLLVAVIWGFINGHVFKTAWRGLLTMIVGFIVVIGPVYQLHLINYEGFQQKSDAVIILKDSPYRQASDLVIWASDKPVLRPYAAYAMGLLMVFQRASGGNTTYFLGDVYTSADKLYFPIVYALKEPIPFLILLLLAIVAAFAHKNSKRNRLRGWLADHFDETVMLIWIALYWGTSITANLNIGVRHMLPVYGFTAILIAGQFDRIKTVFSATRHKFFVYRVSMIVLLGWLAIETLSIFPYYLTYFNQFALIRPSWTASQDGYVPGGHNYVVDSNLDWGQDLKRLADWAEKNNVQRINLDYFGWADQTYYLKDRFFWMTRGRYTTKEEFLID</sequence>
<organism evidence="10 11">
    <name type="scientific">Candidatus Yanofskybacteria bacterium RIFCSPHIGHO2_02_FULL_50_12</name>
    <dbReference type="NCBI Taxonomy" id="1802685"/>
    <lineage>
        <taxon>Bacteria</taxon>
        <taxon>Candidatus Yanofskyibacteriota</taxon>
    </lineage>
</organism>
<dbReference type="Proteomes" id="UP000178117">
    <property type="component" value="Unassembled WGS sequence"/>
</dbReference>
<evidence type="ECO:0000256" key="3">
    <source>
        <dbReference type="ARBA" id="ARBA00022676"/>
    </source>
</evidence>
<dbReference type="InterPro" id="IPR038731">
    <property type="entry name" value="RgtA/B/C-like"/>
</dbReference>
<feature type="transmembrane region" description="Helical" evidence="8">
    <location>
        <begin position="434"/>
        <end position="459"/>
    </location>
</feature>
<feature type="domain" description="Glycosyltransferase RgtA/B/C/D-like" evidence="9">
    <location>
        <begin position="115"/>
        <end position="251"/>
    </location>
</feature>
<dbReference type="PANTHER" id="PTHR33908">
    <property type="entry name" value="MANNOSYLTRANSFERASE YKCB-RELATED"/>
    <property type="match status" value="1"/>
</dbReference>
<evidence type="ECO:0000313" key="11">
    <source>
        <dbReference type="Proteomes" id="UP000178117"/>
    </source>
</evidence>
<feature type="transmembrane region" description="Helical" evidence="8">
    <location>
        <begin position="115"/>
        <end position="132"/>
    </location>
</feature>
<keyword evidence="7 8" id="KW-0472">Membrane</keyword>
<dbReference type="InterPro" id="IPR050297">
    <property type="entry name" value="LipidA_mod_glycosyltrf_83"/>
</dbReference>
<evidence type="ECO:0000313" key="10">
    <source>
        <dbReference type="EMBL" id="OGN17397.1"/>
    </source>
</evidence>
<dbReference type="Pfam" id="PF13231">
    <property type="entry name" value="PMT_2"/>
    <property type="match status" value="1"/>
</dbReference>
<accession>A0A1F8FW51</accession>
<keyword evidence="3" id="KW-0328">Glycosyltransferase</keyword>
<feature type="transmembrane region" description="Helical" evidence="8">
    <location>
        <begin position="343"/>
        <end position="359"/>
    </location>
</feature>
<feature type="transmembrane region" description="Helical" evidence="8">
    <location>
        <begin position="165"/>
        <end position="182"/>
    </location>
</feature>
<protein>
    <recommendedName>
        <fullName evidence="9">Glycosyltransferase RgtA/B/C/D-like domain-containing protein</fullName>
    </recommendedName>
</protein>
<feature type="transmembrane region" description="Helical" evidence="8">
    <location>
        <begin position="380"/>
        <end position="399"/>
    </location>
</feature>
<keyword evidence="5 8" id="KW-0812">Transmembrane</keyword>
<feature type="transmembrane region" description="Helical" evidence="8">
    <location>
        <begin position="194"/>
        <end position="227"/>
    </location>
</feature>
<evidence type="ECO:0000256" key="7">
    <source>
        <dbReference type="ARBA" id="ARBA00023136"/>
    </source>
</evidence>
<dbReference type="EMBL" id="MGJZ01000011">
    <property type="protein sequence ID" value="OGN17397.1"/>
    <property type="molecule type" value="Genomic_DNA"/>
</dbReference>
<dbReference type="AlphaFoldDB" id="A0A1F8FW51"/>
<comment type="subcellular location">
    <subcellularLocation>
        <location evidence="1">Cell membrane</location>
        <topology evidence="1">Multi-pass membrane protein</topology>
    </subcellularLocation>
</comment>
<reference evidence="10 11" key="1">
    <citation type="journal article" date="2016" name="Nat. Commun.">
        <title>Thousands of microbial genomes shed light on interconnected biogeochemical processes in an aquifer system.</title>
        <authorList>
            <person name="Anantharaman K."/>
            <person name="Brown C.T."/>
            <person name="Hug L.A."/>
            <person name="Sharon I."/>
            <person name="Castelle C.J."/>
            <person name="Probst A.J."/>
            <person name="Thomas B.C."/>
            <person name="Singh A."/>
            <person name="Wilkins M.J."/>
            <person name="Karaoz U."/>
            <person name="Brodie E.L."/>
            <person name="Williams K.H."/>
            <person name="Hubbard S.S."/>
            <person name="Banfield J.F."/>
        </authorList>
    </citation>
    <scope>NUCLEOTIDE SEQUENCE [LARGE SCALE GENOMIC DNA]</scope>
</reference>
<evidence type="ECO:0000259" key="9">
    <source>
        <dbReference type="Pfam" id="PF13231"/>
    </source>
</evidence>
<feature type="transmembrane region" description="Helical" evidence="8">
    <location>
        <begin position="139"/>
        <end position="159"/>
    </location>
</feature>
<comment type="caution">
    <text evidence="10">The sequence shown here is derived from an EMBL/GenBank/DDBJ whole genome shotgun (WGS) entry which is preliminary data.</text>
</comment>
<keyword evidence="2" id="KW-1003">Cell membrane</keyword>
<keyword evidence="4" id="KW-0808">Transferase</keyword>
<dbReference type="PANTHER" id="PTHR33908:SF11">
    <property type="entry name" value="MEMBRANE PROTEIN"/>
    <property type="match status" value="1"/>
</dbReference>
<evidence type="ECO:0000256" key="8">
    <source>
        <dbReference type="SAM" id="Phobius"/>
    </source>
</evidence>
<dbReference type="GO" id="GO:0005886">
    <property type="term" value="C:plasma membrane"/>
    <property type="evidence" value="ECO:0007669"/>
    <property type="project" value="UniProtKB-SubCell"/>
</dbReference>
<evidence type="ECO:0000256" key="4">
    <source>
        <dbReference type="ARBA" id="ARBA00022679"/>
    </source>
</evidence>
<evidence type="ECO:0000256" key="1">
    <source>
        <dbReference type="ARBA" id="ARBA00004651"/>
    </source>
</evidence>